<evidence type="ECO:0008006" key="4">
    <source>
        <dbReference type="Google" id="ProtNLM"/>
    </source>
</evidence>
<dbReference type="InParanoid" id="T0QU42"/>
<evidence type="ECO:0000256" key="1">
    <source>
        <dbReference type="SAM" id="Coils"/>
    </source>
</evidence>
<sequence>MVVKRARRRNPETRCAFKLDALKREIYDLQCTIERLQRRPRGSLLAWEDVAKALQDDMLRLVSENRRLQRTQRAYARFYHVVHACAQLSIDRVPSVAEETWRHTQLLSSDPTSRALGCAWILKQVYYNTRRAMSAFAFPESMESVVDVHVTVHDNRLQIHVATQQVVAHSLRDVADAYWTAEQSFARRFVGQDDSDDERIELLSDSMQYMHEALAYRDSSVCYNVLSGRFDDAATSTFVLRTVLHDELHPAAPAAWVVDTKQWTVVDALSPHMTRCRTYYVIQHPMIGQEQTPVPLTVFGRAFGLDDHDPCVLARAVQERSAANHRRQRMSFQTYFEGVLQRQKVAATSQGGRAPGHTTLC</sequence>
<name>T0QU42_SAPDV</name>
<evidence type="ECO:0000313" key="3">
    <source>
        <dbReference type="Proteomes" id="UP000030762"/>
    </source>
</evidence>
<gene>
    <name evidence="2" type="ORF">SDRG_04663</name>
</gene>
<feature type="coiled-coil region" evidence="1">
    <location>
        <begin position="19"/>
        <end position="71"/>
    </location>
</feature>
<reference evidence="2 3" key="1">
    <citation type="submission" date="2012-04" db="EMBL/GenBank/DDBJ databases">
        <title>The Genome Sequence of Saprolegnia declina VS20.</title>
        <authorList>
            <consortium name="The Broad Institute Genome Sequencing Platform"/>
            <person name="Russ C."/>
            <person name="Nusbaum C."/>
            <person name="Tyler B."/>
            <person name="van West P."/>
            <person name="Dieguez-Uribeondo J."/>
            <person name="de Bruijn I."/>
            <person name="Tripathy S."/>
            <person name="Jiang R."/>
            <person name="Young S.K."/>
            <person name="Zeng Q."/>
            <person name="Gargeya S."/>
            <person name="Fitzgerald M."/>
            <person name="Haas B."/>
            <person name="Abouelleil A."/>
            <person name="Alvarado L."/>
            <person name="Arachchi H.M."/>
            <person name="Berlin A."/>
            <person name="Chapman S.B."/>
            <person name="Goldberg J."/>
            <person name="Griggs A."/>
            <person name="Gujja S."/>
            <person name="Hansen M."/>
            <person name="Howarth C."/>
            <person name="Imamovic A."/>
            <person name="Larimer J."/>
            <person name="McCowen C."/>
            <person name="Montmayeur A."/>
            <person name="Murphy C."/>
            <person name="Neiman D."/>
            <person name="Pearson M."/>
            <person name="Priest M."/>
            <person name="Roberts A."/>
            <person name="Saif S."/>
            <person name="Shea T."/>
            <person name="Sisk P."/>
            <person name="Sykes S."/>
            <person name="Wortman J."/>
            <person name="Nusbaum C."/>
            <person name="Birren B."/>
        </authorList>
    </citation>
    <scope>NUCLEOTIDE SEQUENCE [LARGE SCALE GENOMIC DNA]</scope>
    <source>
        <strain evidence="2 3">VS20</strain>
    </source>
</reference>
<dbReference type="Proteomes" id="UP000030762">
    <property type="component" value="Unassembled WGS sequence"/>
</dbReference>
<evidence type="ECO:0000313" key="2">
    <source>
        <dbReference type="EMBL" id="EQC38236.1"/>
    </source>
</evidence>
<dbReference type="OMA" id="YVIQHPM"/>
<dbReference type="GeneID" id="19945390"/>
<dbReference type="VEuPathDB" id="FungiDB:SDRG_04663"/>
<keyword evidence="3" id="KW-1185">Reference proteome</keyword>
<dbReference type="OrthoDB" id="77248at2759"/>
<protein>
    <recommendedName>
        <fullName evidence="4">START domain-containing protein</fullName>
    </recommendedName>
</protein>
<dbReference type="RefSeq" id="XP_008608563.1">
    <property type="nucleotide sequence ID" value="XM_008610341.1"/>
</dbReference>
<accession>T0QU42</accession>
<keyword evidence="1" id="KW-0175">Coiled coil</keyword>
<dbReference type="STRING" id="1156394.T0QU42"/>
<dbReference type="EMBL" id="JH767142">
    <property type="protein sequence ID" value="EQC38236.1"/>
    <property type="molecule type" value="Genomic_DNA"/>
</dbReference>
<dbReference type="AlphaFoldDB" id="T0QU42"/>
<organism evidence="2 3">
    <name type="scientific">Saprolegnia diclina (strain VS20)</name>
    <dbReference type="NCBI Taxonomy" id="1156394"/>
    <lineage>
        <taxon>Eukaryota</taxon>
        <taxon>Sar</taxon>
        <taxon>Stramenopiles</taxon>
        <taxon>Oomycota</taxon>
        <taxon>Saprolegniomycetes</taxon>
        <taxon>Saprolegniales</taxon>
        <taxon>Saprolegniaceae</taxon>
        <taxon>Saprolegnia</taxon>
    </lineage>
</organism>
<proteinExistence type="predicted"/>